<keyword evidence="2" id="KW-1133">Transmembrane helix</keyword>
<feature type="domain" description="Mobile element protein CD1107-like" evidence="4">
    <location>
        <begin position="49"/>
        <end position="119"/>
    </location>
</feature>
<reference evidence="6" key="1">
    <citation type="submission" date="2017-07" db="EMBL/GenBank/DDBJ databases">
        <authorList>
            <person name="Varghese N."/>
            <person name="Submissions S."/>
        </authorList>
    </citation>
    <scope>NUCLEOTIDE SEQUENCE [LARGE SCALE GENOMIC DNA]</scope>
    <source>
        <strain evidence="6">NLAE-zl-C134</strain>
    </source>
</reference>
<dbReference type="OrthoDB" id="1951836at2"/>
<evidence type="ECO:0000256" key="2">
    <source>
        <dbReference type="SAM" id="Phobius"/>
    </source>
</evidence>
<name>A0A316A199_9FIRM</name>
<keyword evidence="2" id="KW-0812">Transmembrane</keyword>
<keyword evidence="6" id="KW-1185">Reference proteome</keyword>
<gene>
    <name evidence="5" type="ORF">SAMN05216529_103136</name>
</gene>
<keyword evidence="3" id="KW-0732">Signal</keyword>
<dbReference type="AlphaFoldDB" id="A0A316A199"/>
<proteinExistence type="predicted"/>
<evidence type="ECO:0000256" key="3">
    <source>
        <dbReference type="SAM" id="SignalP"/>
    </source>
</evidence>
<protein>
    <recommendedName>
        <fullName evidence="4">Mobile element protein CD1107-like domain-containing protein</fullName>
    </recommendedName>
</protein>
<feature type="compositionally biased region" description="Pro residues" evidence="1">
    <location>
        <begin position="120"/>
        <end position="137"/>
    </location>
</feature>
<organism evidence="5 6">
    <name type="scientific">Faecalicatena contorta</name>
    <dbReference type="NCBI Taxonomy" id="39482"/>
    <lineage>
        <taxon>Bacteria</taxon>
        <taxon>Bacillati</taxon>
        <taxon>Bacillota</taxon>
        <taxon>Clostridia</taxon>
        <taxon>Lachnospirales</taxon>
        <taxon>Lachnospiraceae</taxon>
        <taxon>Faecalicatena</taxon>
    </lineage>
</organism>
<feature type="domain" description="Mobile element protein CD1107-like" evidence="4">
    <location>
        <begin position="127"/>
        <end position="174"/>
    </location>
</feature>
<dbReference type="InterPro" id="IPR025376">
    <property type="entry name" value="CD1107-like_dom"/>
</dbReference>
<dbReference type="Pfam" id="PF14283">
    <property type="entry name" value="CD1107-like"/>
    <property type="match status" value="2"/>
</dbReference>
<feature type="region of interest" description="Disordered" evidence="1">
    <location>
        <begin position="110"/>
        <end position="144"/>
    </location>
</feature>
<evidence type="ECO:0000259" key="4">
    <source>
        <dbReference type="Pfam" id="PF14283"/>
    </source>
</evidence>
<feature type="compositionally biased region" description="Pro residues" evidence="1">
    <location>
        <begin position="33"/>
        <end position="50"/>
    </location>
</feature>
<accession>A0A316A199</accession>
<feature type="chain" id="PRO_5043163561" description="Mobile element protein CD1107-like domain-containing protein" evidence="3">
    <location>
        <begin position="27"/>
        <end position="212"/>
    </location>
</feature>
<evidence type="ECO:0000313" key="5">
    <source>
        <dbReference type="EMBL" id="SUQ13408.1"/>
    </source>
</evidence>
<evidence type="ECO:0000256" key="1">
    <source>
        <dbReference type="SAM" id="MobiDB-lite"/>
    </source>
</evidence>
<feature type="compositionally biased region" description="Acidic residues" evidence="1">
    <location>
        <begin position="179"/>
        <end position="212"/>
    </location>
</feature>
<dbReference type="EMBL" id="UHJJ01000003">
    <property type="protein sequence ID" value="SUQ13408.1"/>
    <property type="molecule type" value="Genomic_DNA"/>
</dbReference>
<keyword evidence="2" id="KW-0472">Membrane</keyword>
<dbReference type="RefSeq" id="WP_109709402.1">
    <property type="nucleotide sequence ID" value="NZ_QGDS01000003.1"/>
</dbReference>
<evidence type="ECO:0000313" key="6">
    <source>
        <dbReference type="Proteomes" id="UP000254051"/>
    </source>
</evidence>
<sequence>MKKYRMMAALCVAFLLTISFSTVAYAGGEEPTPEPTETPAPEPIAAPNPFTPAGTGTVVDNATDEDGKEFFTIMTPNENVFYLVIDRQREQENVYFLNAVTEKDLLALAEQSEEPEEVAPTPPVTTEPTPEPIPEPTPEPEKGGNMGMMIFVALAVLVGGGAGYYFKIYRPKQEQAVSADDDYNEYEDDPYGEQEDDTPPWDTDESTGEDEE</sequence>
<dbReference type="Proteomes" id="UP000254051">
    <property type="component" value="Unassembled WGS sequence"/>
</dbReference>
<feature type="region of interest" description="Disordered" evidence="1">
    <location>
        <begin position="28"/>
        <end position="56"/>
    </location>
</feature>
<feature type="region of interest" description="Disordered" evidence="1">
    <location>
        <begin position="175"/>
        <end position="212"/>
    </location>
</feature>
<feature type="signal peptide" evidence="3">
    <location>
        <begin position="1"/>
        <end position="26"/>
    </location>
</feature>
<feature type="transmembrane region" description="Helical" evidence="2">
    <location>
        <begin position="146"/>
        <end position="166"/>
    </location>
</feature>